<feature type="region of interest" description="Disordered" evidence="1">
    <location>
        <begin position="473"/>
        <end position="547"/>
    </location>
</feature>
<dbReference type="Gene3D" id="3.30.160.60">
    <property type="entry name" value="Classic Zinc Finger"/>
    <property type="match status" value="1"/>
</dbReference>
<dbReference type="PROSITE" id="PS00028">
    <property type="entry name" value="ZINC_FINGER_C2H2_1"/>
    <property type="match status" value="1"/>
</dbReference>
<comment type="caution">
    <text evidence="3">The sequence shown here is derived from an EMBL/GenBank/DDBJ whole genome shotgun (WGS) entry which is preliminary data.</text>
</comment>
<dbReference type="InterPro" id="IPR013087">
    <property type="entry name" value="Znf_C2H2_type"/>
</dbReference>
<evidence type="ECO:0000256" key="1">
    <source>
        <dbReference type="SAM" id="MobiDB-lite"/>
    </source>
</evidence>
<feature type="compositionally biased region" description="Low complexity" evidence="1">
    <location>
        <begin position="497"/>
        <end position="542"/>
    </location>
</feature>
<gene>
    <name evidence="3" type="ORF">KI688_008072</name>
</gene>
<proteinExistence type="predicted"/>
<keyword evidence="4" id="KW-1185">Reference proteome</keyword>
<reference evidence="3" key="1">
    <citation type="submission" date="2021-06" db="EMBL/GenBank/DDBJ databases">
        <title>Genome Sequence of Mortierella hyaline Strain SCG-10, a Cold-Adapted, Nitrate-Reducing Fungus Isolated from Soil in Minnesota, USA.</title>
        <authorList>
            <person name="Aldossari N."/>
        </authorList>
    </citation>
    <scope>NUCLEOTIDE SEQUENCE</scope>
    <source>
        <strain evidence="3">SCG-10</strain>
    </source>
</reference>
<feature type="domain" description="C2H2-type" evidence="2">
    <location>
        <begin position="555"/>
        <end position="577"/>
    </location>
</feature>
<dbReference type="EMBL" id="JAHRHY010000003">
    <property type="protein sequence ID" value="KAG9070534.1"/>
    <property type="molecule type" value="Genomic_DNA"/>
</dbReference>
<evidence type="ECO:0000313" key="3">
    <source>
        <dbReference type="EMBL" id="KAG9070534.1"/>
    </source>
</evidence>
<feature type="compositionally biased region" description="Basic and acidic residues" evidence="1">
    <location>
        <begin position="115"/>
        <end position="132"/>
    </location>
</feature>
<name>A0A9P7XZP1_9FUNG</name>
<feature type="region of interest" description="Disordered" evidence="1">
    <location>
        <begin position="84"/>
        <end position="132"/>
    </location>
</feature>
<sequence length="655" mass="71996">MDIKPLPLEGYIYTPLSNTGEILDNLSSISAWPSYDGTNGFIAPSLPERQQQQQHDTFESITSIKQEHQVHPFNAIYSADSLSPFNSTAPPTDSSTNSSLSHANYPSNDTFADFNSRHLNDANDPNDNKDIQRSFDFNSLFERPDTSYKHDSNIESAQKNKDMELFSTTYTTKSTAALNVNKPSPFSIYLPYLTMSRSSSFTSAVSYIDPALLTKNNNYDNNDASSRCAVESNFSSPQARHLLTFSDGGLKTGDDSYTTMQIEDSLQMGSPEFISYSSDQFEPQSPLSSLSVAAAASPTVPAQGSSLRANPLTFQDIHMADGSIIRFDGASFRPVPSTTTATISTMMNNPYISSSLMTVFDPTLSPSSSMMMTSPHQCMAAAASTDVASSYYSTTSLDPFSYHHHKFPSINDSFKTYNKSPYHRHLPQKSAATTTDSAAFAAALLTPQPARCGSNNFPYSTGSIACRRSRRLMGNHSRHSSATSFKNFDEHNHKRSSASPSSFSSSSSPLASSLSTFTSEASTSSDSSSETPPSPSSPSKSSAKYRKDKNGQFQCPYAGCDYRYNLKREFNRHRNVHVFAGKDKYRCMNCNSGLCRLDSVKRHMEAKGKAECLRKGFYEEFHECGQYSLIRKCKPTWYEAAAAARAASLKGKAMA</sequence>
<accession>A0A9P7XZP1</accession>
<organism evidence="3 4">
    <name type="scientific">Linnemannia hyalina</name>
    <dbReference type="NCBI Taxonomy" id="64524"/>
    <lineage>
        <taxon>Eukaryota</taxon>
        <taxon>Fungi</taxon>
        <taxon>Fungi incertae sedis</taxon>
        <taxon>Mucoromycota</taxon>
        <taxon>Mortierellomycotina</taxon>
        <taxon>Mortierellomycetes</taxon>
        <taxon>Mortierellales</taxon>
        <taxon>Mortierellaceae</taxon>
        <taxon>Linnemannia</taxon>
    </lineage>
</organism>
<dbReference type="AlphaFoldDB" id="A0A9P7XZP1"/>
<feature type="compositionally biased region" description="Polar residues" evidence="1">
    <location>
        <begin position="84"/>
        <end position="110"/>
    </location>
</feature>
<evidence type="ECO:0000313" key="4">
    <source>
        <dbReference type="Proteomes" id="UP000707451"/>
    </source>
</evidence>
<dbReference type="OrthoDB" id="2421134at2759"/>
<dbReference type="SMART" id="SM00355">
    <property type="entry name" value="ZnF_C2H2"/>
    <property type="match status" value="2"/>
</dbReference>
<protein>
    <recommendedName>
        <fullName evidence="2">C2H2-type domain-containing protein</fullName>
    </recommendedName>
</protein>
<evidence type="ECO:0000259" key="2">
    <source>
        <dbReference type="PROSITE" id="PS00028"/>
    </source>
</evidence>
<dbReference type="Proteomes" id="UP000707451">
    <property type="component" value="Unassembled WGS sequence"/>
</dbReference>